<organism evidence="1 2">
    <name type="scientific">Puccinia graminis f. sp. tritici</name>
    <dbReference type="NCBI Taxonomy" id="56615"/>
    <lineage>
        <taxon>Eukaryota</taxon>
        <taxon>Fungi</taxon>
        <taxon>Dikarya</taxon>
        <taxon>Basidiomycota</taxon>
        <taxon>Pucciniomycotina</taxon>
        <taxon>Pucciniomycetes</taxon>
        <taxon>Pucciniales</taxon>
        <taxon>Pucciniaceae</taxon>
        <taxon>Puccinia</taxon>
    </lineage>
</organism>
<reference evidence="1 2" key="1">
    <citation type="submission" date="2019-05" db="EMBL/GenBank/DDBJ databases">
        <title>Emergence of the Ug99 lineage of the wheat stem rust pathogen through somatic hybridization.</title>
        <authorList>
            <person name="Li F."/>
            <person name="Upadhyaya N.M."/>
            <person name="Sperschneider J."/>
            <person name="Matny O."/>
            <person name="Nguyen-Phuc H."/>
            <person name="Mago R."/>
            <person name="Raley C."/>
            <person name="Miller M.E."/>
            <person name="Silverstein K.A.T."/>
            <person name="Henningsen E."/>
            <person name="Hirsch C.D."/>
            <person name="Visser B."/>
            <person name="Pretorius Z.A."/>
            <person name="Steffenson B.J."/>
            <person name="Schwessinger B."/>
            <person name="Dodds P.N."/>
            <person name="Figueroa M."/>
        </authorList>
    </citation>
    <scope>NUCLEOTIDE SEQUENCE [LARGE SCALE GENOMIC DNA]</scope>
    <source>
        <strain evidence="1 2">Ug99</strain>
    </source>
</reference>
<evidence type="ECO:0000313" key="2">
    <source>
        <dbReference type="Proteomes" id="UP000325313"/>
    </source>
</evidence>
<gene>
    <name evidence="1" type="ORF">PGTUg99_002704</name>
</gene>
<name>A0A5B0S8H0_PUCGR</name>
<protein>
    <submittedName>
        <fullName evidence="1">Uncharacterized protein</fullName>
    </submittedName>
</protein>
<evidence type="ECO:0000313" key="1">
    <source>
        <dbReference type="EMBL" id="KAA1134451.1"/>
    </source>
</evidence>
<dbReference type="EMBL" id="VDEP01000061">
    <property type="protein sequence ID" value="KAA1134451.1"/>
    <property type="molecule type" value="Genomic_DNA"/>
</dbReference>
<sequence length="95" mass="10566">MFSHSAPRIYLRSSVPFLSSPSKPTASSLSNHAALYLPISLPFQKPLGPIVYKCRCRRYPSSLLSPRRRYPFVVAIPSSSLSPCRRYPLAVAITS</sequence>
<dbReference type="Proteomes" id="UP000325313">
    <property type="component" value="Unassembled WGS sequence"/>
</dbReference>
<accession>A0A5B0S8H0</accession>
<proteinExistence type="predicted"/>
<dbReference type="AlphaFoldDB" id="A0A5B0S8H0"/>
<comment type="caution">
    <text evidence="1">The sequence shown here is derived from an EMBL/GenBank/DDBJ whole genome shotgun (WGS) entry which is preliminary data.</text>
</comment>